<dbReference type="AlphaFoldDB" id="A0A2I2KJG6"/>
<evidence type="ECO:0000313" key="2">
    <source>
        <dbReference type="Proteomes" id="UP000234331"/>
    </source>
</evidence>
<sequence>MAHTIRHPLTRNRVYSVENDGRVRVQADNTDETGDRWGHFDNSGRWLGGELLHADPQMCRHMFAHWQLTQADVKGGADD</sequence>
<reference evidence="1 2" key="1">
    <citation type="submission" date="2017-06" db="EMBL/GenBank/DDBJ databases">
        <authorList>
            <person name="Kim H.J."/>
            <person name="Triplett B.A."/>
        </authorList>
    </citation>
    <scope>NUCLEOTIDE SEQUENCE [LARGE SCALE GENOMIC DNA]</scope>
    <source>
        <strain evidence="1">FRACA_ARgP5</strain>
    </source>
</reference>
<dbReference type="Proteomes" id="UP000234331">
    <property type="component" value="Unassembled WGS sequence"/>
</dbReference>
<protein>
    <recommendedName>
        <fullName evidence="3">Transposase</fullName>
    </recommendedName>
</protein>
<accession>A0A2I2KJG6</accession>
<name>A0A2I2KJG6_9ACTN</name>
<keyword evidence="2" id="KW-1185">Reference proteome</keyword>
<evidence type="ECO:0008006" key="3">
    <source>
        <dbReference type="Google" id="ProtNLM"/>
    </source>
</evidence>
<dbReference type="OrthoDB" id="5192766at2"/>
<evidence type="ECO:0000313" key="1">
    <source>
        <dbReference type="EMBL" id="SNQ45800.1"/>
    </source>
</evidence>
<dbReference type="EMBL" id="FZMO01000016">
    <property type="protein sequence ID" value="SNQ45800.1"/>
    <property type="molecule type" value="Genomic_DNA"/>
</dbReference>
<gene>
    <name evidence="1" type="ORF">FRACA_1120018</name>
</gene>
<organism evidence="1 2">
    <name type="scientific">Frankia canadensis</name>
    <dbReference type="NCBI Taxonomy" id="1836972"/>
    <lineage>
        <taxon>Bacteria</taxon>
        <taxon>Bacillati</taxon>
        <taxon>Actinomycetota</taxon>
        <taxon>Actinomycetes</taxon>
        <taxon>Frankiales</taxon>
        <taxon>Frankiaceae</taxon>
        <taxon>Frankia</taxon>
    </lineage>
</organism>
<proteinExistence type="predicted"/>
<dbReference type="RefSeq" id="WP_101829926.1">
    <property type="nucleotide sequence ID" value="NZ_FZMO01000016.1"/>
</dbReference>